<dbReference type="AlphaFoldDB" id="A0A1I8IV09"/>
<keyword evidence="6" id="KW-0560">Oxidoreductase</keyword>
<dbReference type="CDD" id="cd03508">
    <property type="entry name" value="Delta4-sphingolipid-FADS-like"/>
    <property type="match status" value="1"/>
</dbReference>
<dbReference type="Proteomes" id="UP000095280">
    <property type="component" value="Unplaced"/>
</dbReference>
<dbReference type="InterPro" id="IPR011388">
    <property type="entry name" value="DES1/DES2"/>
</dbReference>
<dbReference type="PANTHER" id="PTHR12879:SF8">
    <property type="entry name" value="SPHINGOLIPID DELTA(4)-DESATURASE DES1"/>
    <property type="match status" value="1"/>
</dbReference>
<keyword evidence="7" id="KW-0443">Lipid metabolism</keyword>
<dbReference type="GO" id="GO:0016020">
    <property type="term" value="C:membrane"/>
    <property type="evidence" value="ECO:0007669"/>
    <property type="project" value="UniProtKB-SubCell"/>
</dbReference>
<comment type="similarity">
    <text evidence="2">Belongs to the fatty acid desaturase type 1 family. DEGS subfamily.</text>
</comment>
<dbReference type="SMART" id="SM01269">
    <property type="entry name" value="Lipid_DES"/>
    <property type="match status" value="1"/>
</dbReference>
<name>A0A1I8IV09_9PLAT</name>
<protein>
    <recommendedName>
        <fullName evidence="3">sphingolipid 4-desaturase</fullName>
        <ecNumber evidence="3">1.14.19.17</ecNumber>
    </recommendedName>
</protein>
<evidence type="ECO:0000256" key="6">
    <source>
        <dbReference type="ARBA" id="ARBA00023002"/>
    </source>
</evidence>
<evidence type="ECO:0000256" key="3">
    <source>
        <dbReference type="ARBA" id="ARBA00012021"/>
    </source>
</evidence>
<evidence type="ECO:0000256" key="8">
    <source>
        <dbReference type="ARBA" id="ARBA00023136"/>
    </source>
</evidence>
<reference evidence="11" key="1">
    <citation type="submission" date="2016-11" db="UniProtKB">
        <authorList>
            <consortium name="WormBaseParasite"/>
        </authorList>
    </citation>
    <scope>IDENTIFICATION</scope>
</reference>
<keyword evidence="10" id="KW-1185">Reference proteome</keyword>
<accession>A0A1I8IV09</accession>
<evidence type="ECO:0000256" key="2">
    <source>
        <dbReference type="ARBA" id="ARBA00006146"/>
    </source>
</evidence>
<comment type="subcellular location">
    <subcellularLocation>
        <location evidence="1">Membrane</location>
        <topology evidence="1">Multi-pass membrane protein</topology>
    </subcellularLocation>
</comment>
<dbReference type="GO" id="GO:0046513">
    <property type="term" value="P:ceramide biosynthetic process"/>
    <property type="evidence" value="ECO:0007669"/>
    <property type="project" value="TreeGrafter"/>
</dbReference>
<dbReference type="Pfam" id="PF00487">
    <property type="entry name" value="FA_desaturase"/>
    <property type="match status" value="1"/>
</dbReference>
<keyword evidence="8" id="KW-0472">Membrane</keyword>
<evidence type="ECO:0000256" key="4">
    <source>
        <dbReference type="ARBA" id="ARBA00022692"/>
    </source>
</evidence>
<dbReference type="InterPro" id="IPR013866">
    <property type="entry name" value="Sphingolipid_d4-desaturase_N"/>
</dbReference>
<dbReference type="WBParaSite" id="maker-uti_cns_0017193-snap-gene-0.3-mRNA-1">
    <property type="protein sequence ID" value="maker-uti_cns_0017193-snap-gene-0.3-mRNA-1"/>
    <property type="gene ID" value="maker-uti_cns_0017193-snap-gene-0.3"/>
</dbReference>
<organism evidence="10 11">
    <name type="scientific">Macrostomum lignano</name>
    <dbReference type="NCBI Taxonomy" id="282301"/>
    <lineage>
        <taxon>Eukaryota</taxon>
        <taxon>Metazoa</taxon>
        <taxon>Spiralia</taxon>
        <taxon>Lophotrochozoa</taxon>
        <taxon>Platyhelminthes</taxon>
        <taxon>Rhabditophora</taxon>
        <taxon>Macrostomorpha</taxon>
        <taxon>Macrostomida</taxon>
        <taxon>Macrostomidae</taxon>
        <taxon>Macrostomum</taxon>
    </lineage>
</organism>
<keyword evidence="5" id="KW-1133">Transmembrane helix</keyword>
<evidence type="ECO:0000256" key="5">
    <source>
        <dbReference type="ARBA" id="ARBA00022989"/>
    </source>
</evidence>
<dbReference type="Pfam" id="PF08557">
    <property type="entry name" value="Lipid_DES"/>
    <property type="match status" value="1"/>
</dbReference>
<dbReference type="InterPro" id="IPR005804">
    <property type="entry name" value="FA_desaturase_dom"/>
</dbReference>
<dbReference type="GO" id="GO:0042284">
    <property type="term" value="F:sphingolipid delta-4 desaturase activity"/>
    <property type="evidence" value="ECO:0007669"/>
    <property type="project" value="UniProtKB-EC"/>
</dbReference>
<evidence type="ECO:0000313" key="10">
    <source>
        <dbReference type="Proteomes" id="UP000095280"/>
    </source>
</evidence>
<feature type="domain" description="Sphingolipid delta4-desaturase N-terminal" evidence="9">
    <location>
        <begin position="56"/>
        <end position="94"/>
    </location>
</feature>
<evidence type="ECO:0000313" key="11">
    <source>
        <dbReference type="WBParaSite" id="maker-uti_cns_0017193-snap-gene-0.3-mRNA-1"/>
    </source>
</evidence>
<evidence type="ECO:0000259" key="9">
    <source>
        <dbReference type="SMART" id="SM01269"/>
    </source>
</evidence>
<keyword evidence="4" id="KW-0812">Transmembrane</keyword>
<evidence type="ECO:0000256" key="1">
    <source>
        <dbReference type="ARBA" id="ARBA00004141"/>
    </source>
</evidence>
<dbReference type="PANTHER" id="PTHR12879">
    <property type="entry name" value="SPHINGOLIPID DELTA 4 DESATURASE/C-4 HYDROXYLASE PROTEIN DES2"/>
    <property type="match status" value="1"/>
</dbReference>
<sequence length="651" mass="72508">SEKERAKRAKRALSSLLAAANQAESTHTRSPETIKAAGKPMGALSFFNALKLGLKVELDSDRWEYSEEPHVSRRREILAKYPQIKQLMGSDPWIAVIVTCEVAVQLGFCHVIRVTQPNWAVLLLLAYAVGATLNHSLGSAIHEIGHNLAFGHKRPWANRLLAIFCNLPIAIPMAISYKKYHTDHHRWLGHEDNDVDIPTKTEARLFRHPLTKLLWLCAHPFIHGLRPFIKSPKPTTPWELFNFTVCMTFDLSIYVLFGWKSLCYLIVGTLFGFGPHPLAGHFISEHYLFSGGQSTHSYYGPLNVLLFNVGYHIEHHDFPYIPYRRLPEVRRIAGEYYNSLPHHTSWLRVLWDFITKDQLGPHARGVNNSNCTRPELYEAVQKDMARRIELVATSNREKSKAYELDTQPISAELWSDGTTERLSDIDIGLHIVSLSRWQCANIDRFAKRVNRSGHCISHTPLFTAASGTSMMRLAISRRSHSLPAQKNLVDICWDADLALGLIVTRTAEAGVQPVLAPFALESGRTVAGESIVGDCSTGAAVEAGLRAADIALGVVKLRGSCLLSPANARASTQASLLKLTLKDSRPQCSQYLELVQAAQHSGIQGAQLIPGEIKHFQVGIFAETIRLNRGNQIVAQVAVGVESKGRCQKFK</sequence>
<proteinExistence type="inferred from homology"/>
<dbReference type="EC" id="1.14.19.17" evidence="3"/>
<evidence type="ECO:0000256" key="7">
    <source>
        <dbReference type="ARBA" id="ARBA00023098"/>
    </source>
</evidence>